<organism evidence="2 3">
    <name type="scientific">Trichogramma kaykai</name>
    <dbReference type="NCBI Taxonomy" id="54128"/>
    <lineage>
        <taxon>Eukaryota</taxon>
        <taxon>Metazoa</taxon>
        <taxon>Ecdysozoa</taxon>
        <taxon>Arthropoda</taxon>
        <taxon>Hexapoda</taxon>
        <taxon>Insecta</taxon>
        <taxon>Pterygota</taxon>
        <taxon>Neoptera</taxon>
        <taxon>Endopterygota</taxon>
        <taxon>Hymenoptera</taxon>
        <taxon>Apocrita</taxon>
        <taxon>Proctotrupomorpha</taxon>
        <taxon>Chalcidoidea</taxon>
        <taxon>Trichogrammatidae</taxon>
        <taxon>Trichogramma</taxon>
    </lineage>
</organism>
<evidence type="ECO:0000313" key="3">
    <source>
        <dbReference type="Proteomes" id="UP001627154"/>
    </source>
</evidence>
<keyword evidence="1" id="KW-0472">Membrane</keyword>
<keyword evidence="3" id="KW-1185">Reference proteome</keyword>
<feature type="transmembrane region" description="Helical" evidence="1">
    <location>
        <begin position="142"/>
        <end position="165"/>
    </location>
</feature>
<evidence type="ECO:0000313" key="2">
    <source>
        <dbReference type="EMBL" id="KAL3403337.1"/>
    </source>
</evidence>
<accession>A0ABD2XDM1</accession>
<sequence>MLLGIPVITISLVHDFDDIVLILKETGRAILASKWTLMFPLLKNVLLWSIFIFGINLMPLYHKELSLSPPFEAIIVSLNLMAIIWLMAWIYGLFEVVHSGKFTGWYKAFYANKKFEKSYGYYFWTAITMNSGTAVIGCLMTFGYLICFIFSSIIAIFSIPFYFFLPSINTKIAKFVENRILNHMYYDNVYIVTSNYHTSLIESIVLIANDNLWKFTRKSKVTIVSYLTCFYLIYLHTYELIF</sequence>
<protein>
    <submittedName>
        <fullName evidence="2">Uncharacterized protein</fullName>
    </submittedName>
</protein>
<keyword evidence="1" id="KW-0812">Transmembrane</keyword>
<feature type="transmembrane region" description="Helical" evidence="1">
    <location>
        <begin position="223"/>
        <end position="241"/>
    </location>
</feature>
<feature type="transmembrane region" description="Helical" evidence="1">
    <location>
        <begin position="41"/>
        <end position="61"/>
    </location>
</feature>
<proteinExistence type="predicted"/>
<dbReference type="Proteomes" id="UP001627154">
    <property type="component" value="Unassembled WGS sequence"/>
</dbReference>
<gene>
    <name evidence="2" type="ORF">TKK_003926</name>
</gene>
<comment type="caution">
    <text evidence="2">The sequence shown here is derived from an EMBL/GenBank/DDBJ whole genome shotgun (WGS) entry which is preliminary data.</text>
</comment>
<feature type="transmembrane region" description="Helical" evidence="1">
    <location>
        <begin position="73"/>
        <end position="97"/>
    </location>
</feature>
<feature type="transmembrane region" description="Helical" evidence="1">
    <location>
        <begin position="118"/>
        <end position="136"/>
    </location>
</feature>
<name>A0ABD2XDM1_9HYME</name>
<evidence type="ECO:0000256" key="1">
    <source>
        <dbReference type="SAM" id="Phobius"/>
    </source>
</evidence>
<dbReference type="AlphaFoldDB" id="A0ABD2XDM1"/>
<keyword evidence="1" id="KW-1133">Transmembrane helix</keyword>
<reference evidence="2 3" key="1">
    <citation type="journal article" date="2024" name="bioRxiv">
        <title>A reference genome for Trichogramma kaykai: A tiny desert-dwelling parasitoid wasp with competing sex-ratio distorters.</title>
        <authorList>
            <person name="Culotta J."/>
            <person name="Lindsey A.R."/>
        </authorList>
    </citation>
    <scope>NUCLEOTIDE SEQUENCE [LARGE SCALE GENOMIC DNA]</scope>
    <source>
        <strain evidence="2 3">KSX58</strain>
    </source>
</reference>
<dbReference type="EMBL" id="JBJJXI010000031">
    <property type="protein sequence ID" value="KAL3403337.1"/>
    <property type="molecule type" value="Genomic_DNA"/>
</dbReference>